<protein>
    <recommendedName>
        <fullName evidence="8">L-2-hydroxyglutarate dehydrogenase, mitochondrial</fullName>
        <ecNumber evidence="7">1.1.99.2</ecNumber>
    </recommendedName>
</protein>
<feature type="domain" description="FAD dependent oxidoreductase" evidence="9">
    <location>
        <begin position="75"/>
        <end position="531"/>
    </location>
</feature>
<dbReference type="InterPro" id="IPR036188">
    <property type="entry name" value="FAD/NAD-bd_sf"/>
</dbReference>
<evidence type="ECO:0000256" key="8">
    <source>
        <dbReference type="ARBA" id="ARBA00041137"/>
    </source>
</evidence>
<comment type="catalytic activity">
    <reaction evidence="5">
        <text>(S)-2-hydroxyglutarate + A = 2-oxoglutarate + AH2</text>
        <dbReference type="Rhea" id="RHEA:21252"/>
        <dbReference type="ChEBI" id="CHEBI:13193"/>
        <dbReference type="ChEBI" id="CHEBI:16782"/>
        <dbReference type="ChEBI" id="CHEBI:16810"/>
        <dbReference type="ChEBI" id="CHEBI:17499"/>
        <dbReference type="EC" id="1.1.99.2"/>
    </reaction>
</comment>
<evidence type="ECO:0000313" key="11">
    <source>
        <dbReference type="Proteomes" id="UP000245946"/>
    </source>
</evidence>
<keyword evidence="3" id="KW-0274">FAD</keyword>
<keyword evidence="4" id="KW-0560">Oxidoreductase</keyword>
<dbReference type="SUPFAM" id="SSF51905">
    <property type="entry name" value="FAD/NAD(P)-binding domain"/>
    <property type="match status" value="1"/>
</dbReference>
<dbReference type="PANTHER" id="PTHR43104:SF4">
    <property type="entry name" value="L-2-HYDROXYGLUTARATE DEHYDROGENASE, MITOCHONDRIAL"/>
    <property type="match status" value="1"/>
</dbReference>
<dbReference type="GO" id="GO:0047545">
    <property type="term" value="F:(S)-2-hydroxyglutarate dehydrogenase activity"/>
    <property type="evidence" value="ECO:0007669"/>
    <property type="project" value="UniProtKB-EC"/>
</dbReference>
<dbReference type="InterPro" id="IPR006076">
    <property type="entry name" value="FAD-dep_OxRdtase"/>
</dbReference>
<dbReference type="OrthoDB" id="498204at2759"/>
<dbReference type="Gene3D" id="3.30.9.10">
    <property type="entry name" value="D-Amino Acid Oxidase, subunit A, domain 2"/>
    <property type="match status" value="1"/>
</dbReference>
<dbReference type="AlphaFoldDB" id="A0A316Z4V7"/>
<evidence type="ECO:0000256" key="7">
    <source>
        <dbReference type="ARBA" id="ARBA00038878"/>
    </source>
</evidence>
<evidence type="ECO:0000256" key="6">
    <source>
        <dbReference type="ARBA" id="ARBA00037941"/>
    </source>
</evidence>
<dbReference type="EMBL" id="KZ819298">
    <property type="protein sequence ID" value="PWN96619.1"/>
    <property type="molecule type" value="Genomic_DNA"/>
</dbReference>
<reference evidence="10 11" key="1">
    <citation type="journal article" date="2018" name="Mol. Biol. Evol.">
        <title>Broad Genomic Sampling Reveals a Smut Pathogenic Ancestry of the Fungal Clade Ustilaginomycotina.</title>
        <authorList>
            <person name="Kijpornyongpan T."/>
            <person name="Mondo S.J."/>
            <person name="Barry K."/>
            <person name="Sandor L."/>
            <person name="Lee J."/>
            <person name="Lipzen A."/>
            <person name="Pangilinan J."/>
            <person name="LaButti K."/>
            <person name="Hainaut M."/>
            <person name="Henrissat B."/>
            <person name="Grigoriev I.V."/>
            <person name="Spatafora J.W."/>
            <person name="Aime M.C."/>
        </authorList>
    </citation>
    <scope>NUCLEOTIDE SEQUENCE [LARGE SCALE GENOMIC DNA]</scope>
    <source>
        <strain evidence="10 11">MCA 4186</strain>
    </source>
</reference>
<dbReference type="EC" id="1.1.99.2" evidence="7"/>
<sequence length="561" mass="59936">MQRFPRCAASLRLRPLRPARLEAAPRRLRALHSSAQRHAAAAASSAAPAPLYPLVEGRTLAAAPAAGALPEAEVDHVVIGAGVVGLAVARELARRWPERSTYLVERHARPGEETSSRNSEVIHAGLYYPVDSLKTRMCVRGRDLMYEYCAAKNVAHKQVTKLVVGPASAQGYLQKMVAHVDALPAAHRPQIRLVSGAEAREMEPDLSPDVGCAVHSLSTGIVSSHELMASFERDILEAECAEIVYGTRVLRIDPVVPAAGGSSKRGASADESGWIVQTQTGDSEHVDMLKARVVINAAGLNAPSLLNGLLRDGHFGSAPADWAAAGSGEGADEQRPLAAYYMKGNYATYKGEGARNVSRLIYPVPSGMAGSNDAHKHTSLGTHLTLDLDGNVRFGPDAEWLFPDASASADFWSRSLPALTPVPFSHEQGAQEARLDQMLEAIRSYLPGVQREGLAPDYAGIRPKLVPPGAAFRDFGVLLHDSARLEQQRIWQEALADAAPGTVSGAMITLAGIESPGLTSSLAIGELVADLVARRVWADARRTRVLKRQNVDHAAGLDGWA</sequence>
<comment type="cofactor">
    <cofactor evidence="1">
        <name>FAD</name>
        <dbReference type="ChEBI" id="CHEBI:57692"/>
    </cofactor>
</comment>
<keyword evidence="2" id="KW-0285">Flavoprotein</keyword>
<evidence type="ECO:0000256" key="2">
    <source>
        <dbReference type="ARBA" id="ARBA00022630"/>
    </source>
</evidence>
<dbReference type="PANTHER" id="PTHR43104">
    <property type="entry name" value="L-2-HYDROXYGLUTARATE DEHYDROGENASE, MITOCHONDRIAL"/>
    <property type="match status" value="1"/>
</dbReference>
<evidence type="ECO:0000256" key="1">
    <source>
        <dbReference type="ARBA" id="ARBA00001974"/>
    </source>
</evidence>
<evidence type="ECO:0000259" key="9">
    <source>
        <dbReference type="Pfam" id="PF01266"/>
    </source>
</evidence>
<dbReference type="GeneID" id="37268736"/>
<comment type="similarity">
    <text evidence="6">Belongs to the L2HGDH family.</text>
</comment>
<evidence type="ECO:0000313" key="10">
    <source>
        <dbReference type="EMBL" id="PWN96619.1"/>
    </source>
</evidence>
<evidence type="ECO:0000256" key="5">
    <source>
        <dbReference type="ARBA" id="ARBA00036066"/>
    </source>
</evidence>
<evidence type="ECO:0000256" key="4">
    <source>
        <dbReference type="ARBA" id="ARBA00023002"/>
    </source>
</evidence>
<name>A0A316Z4V7_9BASI</name>
<dbReference type="RefSeq" id="XP_025596898.1">
    <property type="nucleotide sequence ID" value="XM_025741192.1"/>
</dbReference>
<keyword evidence="11" id="KW-1185">Reference proteome</keyword>
<gene>
    <name evidence="10" type="ORF">FA09DRAFT_326087</name>
</gene>
<organism evidence="10 11">
    <name type="scientific">Tilletiopsis washingtonensis</name>
    <dbReference type="NCBI Taxonomy" id="58919"/>
    <lineage>
        <taxon>Eukaryota</taxon>
        <taxon>Fungi</taxon>
        <taxon>Dikarya</taxon>
        <taxon>Basidiomycota</taxon>
        <taxon>Ustilaginomycotina</taxon>
        <taxon>Exobasidiomycetes</taxon>
        <taxon>Entylomatales</taxon>
        <taxon>Entylomatales incertae sedis</taxon>
        <taxon>Tilletiopsis</taxon>
    </lineage>
</organism>
<dbReference type="Gene3D" id="3.50.50.60">
    <property type="entry name" value="FAD/NAD(P)-binding domain"/>
    <property type="match status" value="1"/>
</dbReference>
<accession>A0A316Z4V7</accession>
<dbReference type="STRING" id="58919.A0A316Z4V7"/>
<proteinExistence type="inferred from homology"/>
<evidence type="ECO:0000256" key="3">
    <source>
        <dbReference type="ARBA" id="ARBA00022827"/>
    </source>
</evidence>
<dbReference type="Pfam" id="PF01266">
    <property type="entry name" value="DAO"/>
    <property type="match status" value="1"/>
</dbReference>
<dbReference type="Proteomes" id="UP000245946">
    <property type="component" value="Unassembled WGS sequence"/>
</dbReference>